<evidence type="ECO:0000256" key="1">
    <source>
        <dbReference type="SAM" id="Phobius"/>
    </source>
</evidence>
<evidence type="ECO:0000313" key="3">
    <source>
        <dbReference type="Proteomes" id="UP000010797"/>
    </source>
</evidence>
<dbReference type="HOGENOM" id="CLU_2205801_0_0_9"/>
<reference evidence="3" key="1">
    <citation type="submission" date="2012-02" db="EMBL/GenBank/DDBJ databases">
        <title>Complete sequence of Desulfitobacterium dichloroeliminans LMG P-21439.</title>
        <authorList>
            <person name="Lucas S."/>
            <person name="Han J."/>
            <person name="Lapidus A."/>
            <person name="Cheng J.-F."/>
            <person name="Goodwin L."/>
            <person name="Pitluck S."/>
            <person name="Peters L."/>
            <person name="Ovchinnikova G."/>
            <person name="Teshima H."/>
            <person name="Detter J.C."/>
            <person name="Han C."/>
            <person name="Tapia R."/>
            <person name="Land M."/>
            <person name="Hauser L."/>
            <person name="Kyrpides N."/>
            <person name="Ivanova N."/>
            <person name="Pagani I."/>
            <person name="Kruse T."/>
            <person name="de Vos W.M."/>
            <person name="Boon N."/>
            <person name="Smidt H."/>
            <person name="Woyke T."/>
        </authorList>
    </citation>
    <scope>NUCLEOTIDE SEQUENCE [LARGE SCALE GENOMIC DNA]</scope>
    <source>
        <strain evidence="3">LMG P-21439 / DCA1</strain>
    </source>
</reference>
<dbReference type="AlphaFoldDB" id="L0F5V5"/>
<keyword evidence="1" id="KW-1133">Transmembrane helix</keyword>
<organism evidence="2 3">
    <name type="scientific">Desulfitobacterium dichloroeliminans (strain LMG P-21439 / DCA1)</name>
    <dbReference type="NCBI Taxonomy" id="871963"/>
    <lineage>
        <taxon>Bacteria</taxon>
        <taxon>Bacillati</taxon>
        <taxon>Bacillota</taxon>
        <taxon>Clostridia</taxon>
        <taxon>Eubacteriales</taxon>
        <taxon>Desulfitobacteriaceae</taxon>
        <taxon>Desulfitobacterium</taxon>
    </lineage>
</organism>
<accession>L0F5V5</accession>
<dbReference type="STRING" id="871963.Desdi_0823"/>
<evidence type="ECO:0000313" key="2">
    <source>
        <dbReference type="EMBL" id="AGA68348.1"/>
    </source>
</evidence>
<proteinExistence type="predicted"/>
<protein>
    <submittedName>
        <fullName evidence="2">Uncharacterized protein</fullName>
    </submittedName>
</protein>
<sequence length="111" mass="12741">MPLLYRIMWALAIFFVAITTVVFSVWIIIIGAVLYTLYRIYLYFFLKKRGVSFQGKSGQNGRIYYKVYTNTDFKGYGPSADQQSPRGFTNGEVIDMPVEEITDSQSSLPKE</sequence>
<keyword evidence="1" id="KW-0472">Membrane</keyword>
<name>L0F5V5_DESDL</name>
<keyword evidence="1" id="KW-0812">Transmembrane</keyword>
<dbReference type="KEGG" id="ddl:Desdi_0823"/>
<gene>
    <name evidence="2" type="ordered locus">Desdi_0823</name>
</gene>
<feature type="transmembrane region" description="Helical" evidence="1">
    <location>
        <begin position="6"/>
        <end position="38"/>
    </location>
</feature>
<keyword evidence="3" id="KW-1185">Reference proteome</keyword>
<dbReference type="RefSeq" id="WP_015261349.1">
    <property type="nucleotide sequence ID" value="NC_019903.1"/>
</dbReference>
<dbReference type="EMBL" id="CP003344">
    <property type="protein sequence ID" value="AGA68348.1"/>
    <property type="molecule type" value="Genomic_DNA"/>
</dbReference>
<dbReference type="Proteomes" id="UP000010797">
    <property type="component" value="Chromosome"/>
</dbReference>
<dbReference type="OrthoDB" id="1799169at2"/>